<evidence type="ECO:0000256" key="6">
    <source>
        <dbReference type="PIRSR" id="PIRSR000097-3"/>
    </source>
</evidence>
<organism evidence="8 9">
    <name type="scientific">Gordonia jinhuaensis</name>
    <dbReference type="NCBI Taxonomy" id="1517702"/>
    <lineage>
        <taxon>Bacteria</taxon>
        <taxon>Bacillati</taxon>
        <taxon>Actinomycetota</taxon>
        <taxon>Actinomycetes</taxon>
        <taxon>Mycobacteriales</taxon>
        <taxon>Gordoniaceae</taxon>
        <taxon>Gordonia</taxon>
    </lineage>
</organism>
<dbReference type="Proteomes" id="UP000621454">
    <property type="component" value="Unassembled WGS sequence"/>
</dbReference>
<protein>
    <submittedName>
        <fullName evidence="8">Oxidoreductase</fullName>
    </submittedName>
</protein>
<name>A0A916TAK9_9ACTN</name>
<dbReference type="FunFam" id="3.20.20.100:FF:000002">
    <property type="entry name" value="2,5-diketo-D-gluconic acid reductase A"/>
    <property type="match status" value="1"/>
</dbReference>
<evidence type="ECO:0000313" key="8">
    <source>
        <dbReference type="EMBL" id="GGB37137.1"/>
    </source>
</evidence>
<dbReference type="InterPro" id="IPR018170">
    <property type="entry name" value="Aldo/ket_reductase_CS"/>
</dbReference>
<dbReference type="EMBL" id="BMGC01000019">
    <property type="protein sequence ID" value="GGB37137.1"/>
    <property type="molecule type" value="Genomic_DNA"/>
</dbReference>
<comment type="caution">
    <text evidence="8">The sequence shown here is derived from an EMBL/GenBank/DDBJ whole genome shotgun (WGS) entry which is preliminary data.</text>
</comment>
<dbReference type="Gene3D" id="3.20.20.100">
    <property type="entry name" value="NADP-dependent oxidoreductase domain"/>
    <property type="match status" value="1"/>
</dbReference>
<dbReference type="InterPro" id="IPR036812">
    <property type="entry name" value="NAD(P)_OxRdtase_dom_sf"/>
</dbReference>
<accession>A0A916TAK9</accession>
<evidence type="ECO:0000256" key="4">
    <source>
        <dbReference type="PIRSR" id="PIRSR000097-1"/>
    </source>
</evidence>
<dbReference type="InterPro" id="IPR020471">
    <property type="entry name" value="AKR"/>
</dbReference>
<sequence>MMDSADLYQTIPTRELSDGTALPVIGLGTFSPDDTDVTAMVASGIDNGYRLIDTALRYENEPEVGAAIAASDVDRNDILITTKIPGRLQGYDGAIESARTSMANLGVDHIDLLLIHWPLPRLDKYVDTWRAMIDMRRDGLVTSIGVCNFEPAHLDRISGETGVMPVVNQIEMHPFFPQRKLREFHARNGIATEAWSPFGRGSAIMECEPVTSAATAHNVSPGQVIIRWHHQLDAVPLPKSAHSERQRENRDIFGFALTDEEMAAISALERGRIQDQDPNTYEEF</sequence>
<dbReference type="Pfam" id="PF00248">
    <property type="entry name" value="Aldo_ket_red"/>
    <property type="match status" value="1"/>
</dbReference>
<dbReference type="PRINTS" id="PR00069">
    <property type="entry name" value="ALDKETRDTASE"/>
</dbReference>
<reference evidence="8" key="2">
    <citation type="submission" date="2020-09" db="EMBL/GenBank/DDBJ databases">
        <authorList>
            <person name="Sun Q."/>
            <person name="Zhou Y."/>
        </authorList>
    </citation>
    <scope>NUCLEOTIDE SEQUENCE</scope>
    <source>
        <strain evidence="8">CGMCC 1.12827</strain>
    </source>
</reference>
<evidence type="ECO:0000259" key="7">
    <source>
        <dbReference type="Pfam" id="PF00248"/>
    </source>
</evidence>
<dbReference type="GO" id="GO:0016616">
    <property type="term" value="F:oxidoreductase activity, acting on the CH-OH group of donors, NAD or NADP as acceptor"/>
    <property type="evidence" value="ECO:0007669"/>
    <property type="project" value="UniProtKB-ARBA"/>
</dbReference>
<reference evidence="8" key="1">
    <citation type="journal article" date="2014" name="Int. J. Syst. Evol. Microbiol.">
        <title>Complete genome sequence of Corynebacterium casei LMG S-19264T (=DSM 44701T), isolated from a smear-ripened cheese.</title>
        <authorList>
            <consortium name="US DOE Joint Genome Institute (JGI-PGF)"/>
            <person name="Walter F."/>
            <person name="Albersmeier A."/>
            <person name="Kalinowski J."/>
            <person name="Ruckert C."/>
        </authorList>
    </citation>
    <scope>NUCLEOTIDE SEQUENCE</scope>
    <source>
        <strain evidence="8">CGMCC 1.12827</strain>
    </source>
</reference>
<comment type="similarity">
    <text evidence="1">Belongs to the aldo/keto reductase family.</text>
</comment>
<feature type="active site" description="Proton donor" evidence="4">
    <location>
        <position position="58"/>
    </location>
</feature>
<feature type="binding site" evidence="5">
    <location>
        <position position="116"/>
    </location>
    <ligand>
        <name>substrate</name>
    </ligand>
</feature>
<dbReference type="PIRSF" id="PIRSF000097">
    <property type="entry name" value="AKR"/>
    <property type="match status" value="1"/>
</dbReference>
<dbReference type="AlphaFoldDB" id="A0A916TAK9"/>
<dbReference type="PANTHER" id="PTHR43827:SF3">
    <property type="entry name" value="NADP-DEPENDENT OXIDOREDUCTASE DOMAIN-CONTAINING PROTEIN"/>
    <property type="match status" value="1"/>
</dbReference>
<feature type="domain" description="NADP-dependent oxidoreductase" evidence="7">
    <location>
        <begin position="25"/>
        <end position="268"/>
    </location>
</feature>
<keyword evidence="9" id="KW-1185">Reference proteome</keyword>
<evidence type="ECO:0000256" key="2">
    <source>
        <dbReference type="ARBA" id="ARBA00022857"/>
    </source>
</evidence>
<feature type="site" description="Lowers pKa of active site Tyr" evidence="6">
    <location>
        <position position="83"/>
    </location>
</feature>
<dbReference type="PROSITE" id="PS00798">
    <property type="entry name" value="ALDOKETO_REDUCTASE_1"/>
    <property type="match status" value="1"/>
</dbReference>
<keyword evidence="3" id="KW-0560">Oxidoreductase</keyword>
<dbReference type="PROSITE" id="PS00063">
    <property type="entry name" value="ALDOKETO_REDUCTASE_3"/>
    <property type="match status" value="1"/>
</dbReference>
<evidence type="ECO:0000256" key="5">
    <source>
        <dbReference type="PIRSR" id="PIRSR000097-2"/>
    </source>
</evidence>
<evidence type="ECO:0000313" key="9">
    <source>
        <dbReference type="Proteomes" id="UP000621454"/>
    </source>
</evidence>
<evidence type="ECO:0000256" key="1">
    <source>
        <dbReference type="ARBA" id="ARBA00007905"/>
    </source>
</evidence>
<dbReference type="PANTHER" id="PTHR43827">
    <property type="entry name" value="2,5-DIKETO-D-GLUCONIC ACID REDUCTASE"/>
    <property type="match status" value="1"/>
</dbReference>
<dbReference type="InterPro" id="IPR023210">
    <property type="entry name" value="NADP_OxRdtase_dom"/>
</dbReference>
<keyword evidence="2" id="KW-0521">NADP</keyword>
<proteinExistence type="inferred from homology"/>
<evidence type="ECO:0000256" key="3">
    <source>
        <dbReference type="ARBA" id="ARBA00023002"/>
    </source>
</evidence>
<dbReference type="SUPFAM" id="SSF51430">
    <property type="entry name" value="NAD(P)-linked oxidoreductase"/>
    <property type="match status" value="1"/>
</dbReference>
<gene>
    <name evidence="8" type="ORF">GCM10011489_26230</name>
</gene>